<comment type="catalytic activity">
    <reaction evidence="7">
        <text>Random hydrolysis of (1-&gt;6)-linkages in (1-&gt;6)-beta-D-glucans.</text>
        <dbReference type="EC" id="3.2.1.75"/>
    </reaction>
</comment>
<evidence type="ECO:0000256" key="5">
    <source>
        <dbReference type="ARBA" id="ARBA00022801"/>
    </source>
</evidence>
<dbReference type="FunFam" id="3.20.20.80:FF:000128">
    <property type="entry name" value="Endo-1,6-beta-D-glucanase neg1"/>
    <property type="match status" value="1"/>
</dbReference>
<reference evidence="13 14" key="1">
    <citation type="journal article" date="2015" name="BMC Genomics">
        <title>The genome of the truffle-parasite Tolypocladium ophioglossoides and the evolution of antifungal peptaibiotics.</title>
        <authorList>
            <person name="Quandt C.A."/>
            <person name="Bushley K.E."/>
            <person name="Spatafora J.W."/>
        </authorList>
    </citation>
    <scope>NUCLEOTIDE SEQUENCE [LARGE SCALE GENOMIC DNA]</scope>
    <source>
        <strain evidence="13 14">CBS 100239</strain>
    </source>
</reference>
<keyword evidence="4 10" id="KW-0732">Signal</keyword>
<comment type="subcellular location">
    <subcellularLocation>
        <location evidence="1">Secreted</location>
    </subcellularLocation>
</comment>
<dbReference type="InterPro" id="IPR033452">
    <property type="entry name" value="GH30_C"/>
</dbReference>
<sequence>MLVPFLALLASTGALASATLDRRAGASAWSSSADGTYKLNQVGSPALGAGNPGLDSWKFSISEKSGQKQTIKGFGACVTDATVAAFNKLPGDVRSALLRDLMGSDGLNFNLMRHTIASSDLSADPAYSYDDNGGRVDTGLSGFNLGDRGSAMVSMLAEMRRLLPGLTILGSPWSPPGWMKLNGVITGTTTNNNLDHRYVDAYAQYFVKYLQAYEQGGAHVDAITIQNEPLNSRAQMPTLYIFADESGALIRDNVGPAIKKAGLTTQIWAFDHNTQDHSYAETVVDMNKGNGYVPATAWHCYSGNDPANWQPLSAFHDRYPGTEQYMTECWTAIGTTDWVHSSNFALLPLQNWANGIIAWTLGSFTGGGPSLSGSDACHQCTGLVTVDPNAGTYKKEIDYYMLGQFSKFMPKGGKALAGTGSYLYPDGSGLESVATLNPDGSRTVVIQNKYGHDIWVQLQTESEGQTWNGRVYKQSVTTWVLPKA</sequence>
<feature type="domain" description="Glycosyl hydrolase family 30 beta sandwich" evidence="12">
    <location>
        <begin position="428"/>
        <end position="478"/>
    </location>
</feature>
<dbReference type="Gene3D" id="3.20.20.80">
    <property type="entry name" value="Glycosidases"/>
    <property type="match status" value="1"/>
</dbReference>
<dbReference type="PRINTS" id="PR00843">
    <property type="entry name" value="GLHYDRLASE30"/>
</dbReference>
<evidence type="ECO:0000256" key="7">
    <source>
        <dbReference type="ARBA" id="ARBA00036633"/>
    </source>
</evidence>
<keyword evidence="3" id="KW-0964">Secreted</keyword>
<evidence type="ECO:0000313" key="13">
    <source>
        <dbReference type="EMBL" id="KND91942.1"/>
    </source>
</evidence>
<proteinExistence type="inferred from homology"/>
<dbReference type="Gene3D" id="2.60.40.1180">
    <property type="entry name" value="Golgi alpha-mannosidase II"/>
    <property type="match status" value="1"/>
</dbReference>
<dbReference type="GO" id="GO:0006680">
    <property type="term" value="P:glucosylceramide catabolic process"/>
    <property type="evidence" value="ECO:0007669"/>
    <property type="project" value="TreeGrafter"/>
</dbReference>
<name>A0A0L0NCQ8_TOLOC</name>
<evidence type="ECO:0000256" key="1">
    <source>
        <dbReference type="ARBA" id="ARBA00004613"/>
    </source>
</evidence>
<evidence type="ECO:0000256" key="4">
    <source>
        <dbReference type="ARBA" id="ARBA00022729"/>
    </source>
</evidence>
<feature type="signal peptide" evidence="10">
    <location>
        <begin position="1"/>
        <end position="16"/>
    </location>
</feature>
<evidence type="ECO:0000259" key="12">
    <source>
        <dbReference type="Pfam" id="PF17189"/>
    </source>
</evidence>
<keyword evidence="6 9" id="KW-0326">Glycosidase</keyword>
<dbReference type="GO" id="GO:0004348">
    <property type="term" value="F:glucosylceramidase activity"/>
    <property type="evidence" value="ECO:0007669"/>
    <property type="project" value="InterPro"/>
</dbReference>
<dbReference type="InterPro" id="IPR013780">
    <property type="entry name" value="Glyco_hydro_b"/>
</dbReference>
<protein>
    <recommendedName>
        <fullName evidence="8">glucan endo-1,6-beta-glucosidase</fullName>
        <ecNumber evidence="8">3.2.1.75</ecNumber>
    </recommendedName>
</protein>
<dbReference type="OrthoDB" id="2160638at2759"/>
<evidence type="ECO:0000256" key="8">
    <source>
        <dbReference type="ARBA" id="ARBA00038935"/>
    </source>
</evidence>
<dbReference type="InterPro" id="IPR033453">
    <property type="entry name" value="Glyco_hydro_30_TIM-barrel"/>
</dbReference>
<dbReference type="InterPro" id="IPR001139">
    <property type="entry name" value="Glyco_hydro_30"/>
</dbReference>
<dbReference type="Pfam" id="PF17189">
    <property type="entry name" value="Glyco_hydro_30C"/>
    <property type="match status" value="1"/>
</dbReference>
<dbReference type="EMBL" id="LFRF01000007">
    <property type="protein sequence ID" value="KND91942.1"/>
    <property type="molecule type" value="Genomic_DNA"/>
</dbReference>
<dbReference type="GO" id="GO:0016020">
    <property type="term" value="C:membrane"/>
    <property type="evidence" value="ECO:0007669"/>
    <property type="project" value="GOC"/>
</dbReference>
<dbReference type="AlphaFoldDB" id="A0A0L0NCQ8"/>
<evidence type="ECO:0000256" key="2">
    <source>
        <dbReference type="ARBA" id="ARBA00005382"/>
    </source>
</evidence>
<dbReference type="GO" id="GO:0005576">
    <property type="term" value="C:extracellular region"/>
    <property type="evidence" value="ECO:0007669"/>
    <property type="project" value="UniProtKB-SubCell"/>
</dbReference>
<evidence type="ECO:0000256" key="6">
    <source>
        <dbReference type="ARBA" id="ARBA00023295"/>
    </source>
</evidence>
<dbReference type="InterPro" id="IPR017853">
    <property type="entry name" value="GH"/>
</dbReference>
<feature type="chain" id="PRO_5005544822" description="glucan endo-1,6-beta-glucosidase" evidence="10">
    <location>
        <begin position="17"/>
        <end position="484"/>
    </location>
</feature>
<accession>A0A0L0NCQ8</accession>
<evidence type="ECO:0000256" key="10">
    <source>
        <dbReference type="SAM" id="SignalP"/>
    </source>
</evidence>
<keyword evidence="14" id="KW-1185">Reference proteome</keyword>
<evidence type="ECO:0000256" key="9">
    <source>
        <dbReference type="RuleBase" id="RU361188"/>
    </source>
</evidence>
<dbReference type="Pfam" id="PF02055">
    <property type="entry name" value="Glyco_hydro_30"/>
    <property type="match status" value="1"/>
</dbReference>
<comment type="similarity">
    <text evidence="2 9">Belongs to the glycosyl hydrolase 30 family.</text>
</comment>
<dbReference type="STRING" id="1163406.A0A0L0NCQ8"/>
<evidence type="ECO:0000256" key="3">
    <source>
        <dbReference type="ARBA" id="ARBA00022525"/>
    </source>
</evidence>
<gene>
    <name evidence="13" type="ORF">TOPH_03531</name>
</gene>
<dbReference type="Proteomes" id="UP000036947">
    <property type="component" value="Unassembled WGS sequence"/>
</dbReference>
<feature type="domain" description="Glycosyl hydrolase family 30 TIM-barrel" evidence="11">
    <location>
        <begin position="71"/>
        <end position="409"/>
    </location>
</feature>
<evidence type="ECO:0000313" key="14">
    <source>
        <dbReference type="Proteomes" id="UP000036947"/>
    </source>
</evidence>
<evidence type="ECO:0000259" key="11">
    <source>
        <dbReference type="Pfam" id="PF02055"/>
    </source>
</evidence>
<dbReference type="SUPFAM" id="SSF51445">
    <property type="entry name" value="(Trans)glycosidases"/>
    <property type="match status" value="1"/>
</dbReference>
<dbReference type="PANTHER" id="PTHR11069:SF23">
    <property type="entry name" value="LYSOSOMAL ACID GLUCOSYLCERAMIDASE"/>
    <property type="match status" value="1"/>
</dbReference>
<comment type="caution">
    <text evidence="13">The sequence shown here is derived from an EMBL/GenBank/DDBJ whole genome shotgun (WGS) entry which is preliminary data.</text>
</comment>
<dbReference type="PANTHER" id="PTHR11069">
    <property type="entry name" value="GLUCOSYLCERAMIDASE"/>
    <property type="match status" value="1"/>
</dbReference>
<dbReference type="GO" id="GO:0046557">
    <property type="term" value="F:glucan endo-1,6-beta-glucosidase activity"/>
    <property type="evidence" value="ECO:0007669"/>
    <property type="project" value="UniProtKB-EC"/>
</dbReference>
<organism evidence="13 14">
    <name type="scientific">Tolypocladium ophioglossoides (strain CBS 100239)</name>
    <name type="common">Snaketongue truffleclub</name>
    <name type="synonym">Elaphocordyceps ophioglossoides</name>
    <dbReference type="NCBI Taxonomy" id="1163406"/>
    <lineage>
        <taxon>Eukaryota</taxon>
        <taxon>Fungi</taxon>
        <taxon>Dikarya</taxon>
        <taxon>Ascomycota</taxon>
        <taxon>Pezizomycotina</taxon>
        <taxon>Sordariomycetes</taxon>
        <taxon>Hypocreomycetidae</taxon>
        <taxon>Hypocreales</taxon>
        <taxon>Ophiocordycipitaceae</taxon>
        <taxon>Tolypocladium</taxon>
    </lineage>
</organism>
<keyword evidence="5 9" id="KW-0378">Hydrolase</keyword>
<dbReference type="EC" id="3.2.1.75" evidence="8"/>